<evidence type="ECO:0000256" key="5">
    <source>
        <dbReference type="ARBA" id="ARBA00022822"/>
    </source>
</evidence>
<dbReference type="RefSeq" id="WP_076713590.1">
    <property type="nucleotide sequence ID" value="NZ_MOEN01000040.1"/>
</dbReference>
<dbReference type="UniPathway" id="UPA00035">
    <property type="reaction ID" value="UER00043"/>
</dbReference>
<dbReference type="FunFam" id="3.20.20.70:FF:000024">
    <property type="entry name" value="Indole-3-glycerol phosphate synthase"/>
    <property type="match status" value="1"/>
</dbReference>
<sequence length="259" mass="29247">MNILEKIVAFKIREVERRKSEIKFDMVKKIAVEREVPFDFRKAFPENRINIIAEVKKASPSRGIIREDFNPVEIAKSYERGGAAAISVLTDVEFFKGSPLYLKEIAETVKIPVLRKDFIIDEFQIYAAKALGASSFLLIVAILDDKALKNFISVGRALGMEPLVEAHSREEVERAIKADAEIIGVNNRDLKTFSVSLSTTENLLPIIKDVGKICITESGIKSKDDINYLKEKGIDGFLIGETLMRSENPEELLREWTEK</sequence>
<dbReference type="InterPro" id="IPR001468">
    <property type="entry name" value="Indole-3-GlycerolPSynthase_CS"/>
</dbReference>
<evidence type="ECO:0000256" key="4">
    <source>
        <dbReference type="ARBA" id="ARBA00022793"/>
    </source>
</evidence>
<dbReference type="PANTHER" id="PTHR22854">
    <property type="entry name" value="TRYPTOPHAN BIOSYNTHESIS PROTEIN"/>
    <property type="match status" value="1"/>
</dbReference>
<dbReference type="PROSITE" id="PS00614">
    <property type="entry name" value="IGPS"/>
    <property type="match status" value="1"/>
</dbReference>
<dbReference type="AlphaFoldDB" id="A0A1R1MJB9"/>
<dbReference type="STRING" id="1914305.BLW93_08105"/>
<dbReference type="InterPro" id="IPR045186">
    <property type="entry name" value="Indole-3-glycerol_P_synth"/>
</dbReference>
<dbReference type="Proteomes" id="UP000187408">
    <property type="component" value="Unassembled WGS sequence"/>
</dbReference>
<evidence type="ECO:0000256" key="1">
    <source>
        <dbReference type="ARBA" id="ARBA00001633"/>
    </source>
</evidence>
<feature type="domain" description="Indole-3-glycerol phosphate synthase" evidence="9">
    <location>
        <begin position="4"/>
        <end position="255"/>
    </location>
</feature>
<accession>A0A1R1MJB9</accession>
<dbReference type="SUPFAM" id="SSF51366">
    <property type="entry name" value="Ribulose-phoshate binding barrel"/>
    <property type="match status" value="1"/>
</dbReference>
<dbReference type="InterPro" id="IPR013785">
    <property type="entry name" value="Aldolase_TIM"/>
</dbReference>
<evidence type="ECO:0000256" key="8">
    <source>
        <dbReference type="HAMAP-Rule" id="MF_00134"/>
    </source>
</evidence>
<proteinExistence type="inferred from homology"/>
<dbReference type="Pfam" id="PF00218">
    <property type="entry name" value="IGPS"/>
    <property type="match status" value="1"/>
</dbReference>
<comment type="pathway">
    <text evidence="2 8">Amino-acid biosynthesis; L-tryptophan biosynthesis; L-tryptophan from chorismate: step 4/5.</text>
</comment>
<comment type="caution">
    <text evidence="10">The sequence shown here is derived from an EMBL/GenBank/DDBJ whole genome shotgun (WGS) entry which is preliminary data.</text>
</comment>
<dbReference type="OrthoDB" id="9804217at2"/>
<comment type="catalytic activity">
    <reaction evidence="1 8">
        <text>1-(2-carboxyphenylamino)-1-deoxy-D-ribulose 5-phosphate + H(+) = (1S,2R)-1-C-(indol-3-yl)glycerol 3-phosphate + CO2 + H2O</text>
        <dbReference type="Rhea" id="RHEA:23476"/>
        <dbReference type="ChEBI" id="CHEBI:15377"/>
        <dbReference type="ChEBI" id="CHEBI:15378"/>
        <dbReference type="ChEBI" id="CHEBI:16526"/>
        <dbReference type="ChEBI" id="CHEBI:58613"/>
        <dbReference type="ChEBI" id="CHEBI:58866"/>
        <dbReference type="EC" id="4.1.1.48"/>
    </reaction>
</comment>
<dbReference type="EC" id="4.1.1.48" evidence="8"/>
<evidence type="ECO:0000313" key="10">
    <source>
        <dbReference type="EMBL" id="OMH39897.1"/>
    </source>
</evidence>
<keyword evidence="4 8" id="KW-0210">Decarboxylase</keyword>
<keyword evidence="11" id="KW-1185">Reference proteome</keyword>
<name>A0A1R1MJB9_9BACT</name>
<evidence type="ECO:0000256" key="3">
    <source>
        <dbReference type="ARBA" id="ARBA00022605"/>
    </source>
</evidence>
<dbReference type="GO" id="GO:0004640">
    <property type="term" value="F:phosphoribosylanthranilate isomerase activity"/>
    <property type="evidence" value="ECO:0007669"/>
    <property type="project" value="TreeGrafter"/>
</dbReference>
<dbReference type="EMBL" id="MOEN01000040">
    <property type="protein sequence ID" value="OMH39897.1"/>
    <property type="molecule type" value="Genomic_DNA"/>
</dbReference>
<evidence type="ECO:0000256" key="7">
    <source>
        <dbReference type="ARBA" id="ARBA00023239"/>
    </source>
</evidence>
<evidence type="ECO:0000256" key="2">
    <source>
        <dbReference type="ARBA" id="ARBA00004696"/>
    </source>
</evidence>
<evidence type="ECO:0000313" key="11">
    <source>
        <dbReference type="Proteomes" id="UP000187408"/>
    </source>
</evidence>
<dbReference type="NCBIfam" id="NF001377">
    <property type="entry name" value="PRK00278.2-4"/>
    <property type="match status" value="1"/>
</dbReference>
<dbReference type="PANTHER" id="PTHR22854:SF2">
    <property type="entry name" value="INDOLE-3-GLYCEROL-PHOSPHATE SYNTHASE"/>
    <property type="match status" value="1"/>
</dbReference>
<keyword evidence="3 8" id="KW-0028">Amino-acid biosynthesis</keyword>
<protein>
    <recommendedName>
        <fullName evidence="8">Indole-3-glycerol phosphate synthase</fullName>
        <shortName evidence="8">IGPS</shortName>
        <ecNumber evidence="8">4.1.1.48</ecNumber>
    </recommendedName>
</protein>
<keyword evidence="7 8" id="KW-0456">Lyase</keyword>
<dbReference type="InterPro" id="IPR011060">
    <property type="entry name" value="RibuloseP-bd_barrel"/>
</dbReference>
<reference evidence="10 11" key="1">
    <citation type="submission" date="2016-10" db="EMBL/GenBank/DDBJ databases">
        <title>Genome sequence of a sulfur-reducing bacterium Desulfurobacterium indicum K6013.</title>
        <authorList>
            <person name="Cao J."/>
            <person name="Shao Z."/>
            <person name="Alain K."/>
            <person name="Jebbar M."/>
        </authorList>
    </citation>
    <scope>NUCLEOTIDE SEQUENCE [LARGE SCALE GENOMIC DNA]</scope>
    <source>
        <strain evidence="10 11">K6013</strain>
    </source>
</reference>
<dbReference type="CDD" id="cd00331">
    <property type="entry name" value="IGPS"/>
    <property type="match status" value="1"/>
</dbReference>
<evidence type="ECO:0000256" key="6">
    <source>
        <dbReference type="ARBA" id="ARBA00023141"/>
    </source>
</evidence>
<dbReference type="GO" id="GO:0004425">
    <property type="term" value="F:indole-3-glycerol-phosphate synthase activity"/>
    <property type="evidence" value="ECO:0007669"/>
    <property type="project" value="UniProtKB-UniRule"/>
</dbReference>
<keyword evidence="6 8" id="KW-0057">Aromatic amino acid biosynthesis</keyword>
<keyword evidence="5 8" id="KW-0822">Tryptophan biosynthesis</keyword>
<dbReference type="Gene3D" id="3.20.20.70">
    <property type="entry name" value="Aldolase class I"/>
    <property type="match status" value="1"/>
</dbReference>
<organism evidence="10 11">
    <name type="scientific">Desulfurobacterium indicum</name>
    <dbReference type="NCBI Taxonomy" id="1914305"/>
    <lineage>
        <taxon>Bacteria</taxon>
        <taxon>Pseudomonadati</taxon>
        <taxon>Aquificota</taxon>
        <taxon>Aquificia</taxon>
        <taxon>Desulfurobacteriales</taxon>
        <taxon>Desulfurobacteriaceae</taxon>
        <taxon>Desulfurobacterium</taxon>
    </lineage>
</organism>
<dbReference type="InterPro" id="IPR013798">
    <property type="entry name" value="Indole-3-glycerol_P_synth_dom"/>
</dbReference>
<dbReference type="HAMAP" id="MF_00134_B">
    <property type="entry name" value="IGPS_B"/>
    <property type="match status" value="1"/>
</dbReference>
<evidence type="ECO:0000259" key="9">
    <source>
        <dbReference type="Pfam" id="PF00218"/>
    </source>
</evidence>
<comment type="similarity">
    <text evidence="8">Belongs to the TrpC family.</text>
</comment>
<gene>
    <name evidence="8" type="primary">trpC</name>
    <name evidence="10" type="ORF">BLW93_08105</name>
</gene>
<dbReference type="HAMAP" id="MF_00134_A">
    <property type="entry name" value="IGPS_A"/>
    <property type="match status" value="1"/>
</dbReference>
<dbReference type="GO" id="GO:0000162">
    <property type="term" value="P:L-tryptophan biosynthetic process"/>
    <property type="evidence" value="ECO:0007669"/>
    <property type="project" value="UniProtKB-UniRule"/>
</dbReference>